<proteinExistence type="predicted"/>
<accession>B6AKU1</accession>
<evidence type="ECO:0000256" key="1">
    <source>
        <dbReference type="SAM" id="MobiDB-lite"/>
    </source>
</evidence>
<dbReference type="EMBL" id="DS995259">
    <property type="protein sequence ID" value="EDZ40195.1"/>
    <property type="molecule type" value="Genomic_DNA"/>
</dbReference>
<dbReference type="AlphaFoldDB" id="B6AKU1"/>
<name>B6AKU1_9BACT</name>
<gene>
    <name evidence="2" type="ORF">CGL2_11364057</name>
</gene>
<sequence length="73" mass="7743">MNAGKVAENAVGILVPLGMFWAVERGWFRFLGGRSEAWDPEAPKENPGGGGEGASPPLRSPFLESGTSRILSE</sequence>
<organism evidence="2">
    <name type="scientific">Leptospirillum sp. Group II '5-way CG'</name>
    <dbReference type="NCBI Taxonomy" id="419541"/>
    <lineage>
        <taxon>Bacteria</taxon>
        <taxon>Pseudomonadati</taxon>
        <taxon>Nitrospirota</taxon>
        <taxon>Nitrospiria</taxon>
        <taxon>Nitrospirales</taxon>
        <taxon>Nitrospiraceae</taxon>
        <taxon>Leptospirillum</taxon>
    </lineage>
</organism>
<feature type="region of interest" description="Disordered" evidence="1">
    <location>
        <begin position="38"/>
        <end position="73"/>
    </location>
</feature>
<evidence type="ECO:0000313" key="2">
    <source>
        <dbReference type="EMBL" id="EDZ40195.1"/>
    </source>
</evidence>
<protein>
    <submittedName>
        <fullName evidence="2">Uncharacterized protein</fullName>
    </submittedName>
</protein>
<reference evidence="2" key="1">
    <citation type="journal article" date="2004" name="Nature">
        <title>Community structure and metabolism through reconstruction of microbial genomes from the environment.</title>
        <authorList>
            <person name="Tyson G.W."/>
            <person name="Chapman J."/>
            <person name="Hugenholtz P."/>
            <person name="Allen E.E."/>
            <person name="Ram R.J."/>
            <person name="Richardson P.M."/>
            <person name="Solovyev V.V."/>
            <person name="Rubin E.M."/>
            <person name="Rokhsar D.S."/>
            <person name="Banfield J.F."/>
        </authorList>
    </citation>
    <scope>NUCLEOTIDE SEQUENCE [LARGE SCALE GENOMIC DNA]</scope>
</reference>
<reference evidence="2" key="2">
    <citation type="journal article" date="2008" name="PLoS Biol.">
        <title>Population genomic analysis of strain variation in Leptospirillum group II bacteria involved in acid mine drainage formation.</title>
        <authorList>
            <person name="Simmons S.L."/>
            <person name="Dibartolo G."/>
            <person name="Denef V.J."/>
            <person name="Goltsman D.S."/>
            <person name="Thelen M.P."/>
            <person name="Banfield J.F."/>
        </authorList>
    </citation>
    <scope>NUCLEOTIDE SEQUENCE [LARGE SCALE GENOMIC DNA]</scope>
</reference>